<dbReference type="Pfam" id="PF01507">
    <property type="entry name" value="PAPS_reduct"/>
    <property type="match status" value="1"/>
</dbReference>
<dbReference type="EMBL" id="JAFHLB010000003">
    <property type="protein sequence ID" value="MBN3576856.1"/>
    <property type="molecule type" value="Genomic_DNA"/>
</dbReference>
<evidence type="ECO:0000313" key="2">
    <source>
        <dbReference type="EMBL" id="MBN3576856.1"/>
    </source>
</evidence>
<protein>
    <submittedName>
        <fullName evidence="2">Phosphoadenosine phosphosulfate reductase family protein</fullName>
    </submittedName>
</protein>
<sequence length="382" mass="43498">MNYPKSNVDPRCFQSDAHNVISISGGKDSTAQWLVAVENEVPNVTPVFADTGHEHELTYEYISYLENKLGPVKRVKADFSVQIQRKRETVKTKWPEDLAQDIPGKWAPIRKTEEPEPTFTPKDPFKIGTQQGNYVWISAIPGLSDKEIEKVVSNALDALNPTGNPFVDLCLWKGRFPSSRARFCSFELKHEPIKNQLVNPLLDEWDEVISWQGVRSQESKNREGLNVWDEDADNVPGLNVYRPIYTWKHEDVFAIAKRHGLKHNPLYSMGCSRVGCMPCIHVNKSELRQIFMNFPEVIKYVDDMERLVARASKRGNSTFLHASLDPMKATKDNKEVAQNWEHYLFSSYEGYALSVRGGRQFDLLANINSNSVCNSVYAGVCE</sequence>
<dbReference type="SUPFAM" id="SSF52402">
    <property type="entry name" value="Adenine nucleotide alpha hydrolases-like"/>
    <property type="match status" value="1"/>
</dbReference>
<evidence type="ECO:0000259" key="1">
    <source>
        <dbReference type="Pfam" id="PF01507"/>
    </source>
</evidence>
<dbReference type="Proteomes" id="UP000779070">
    <property type="component" value="Unassembled WGS sequence"/>
</dbReference>
<organism evidence="2 3">
    <name type="scientific">Vibrio neptunius</name>
    <dbReference type="NCBI Taxonomy" id="170651"/>
    <lineage>
        <taxon>Bacteria</taxon>
        <taxon>Pseudomonadati</taxon>
        <taxon>Pseudomonadota</taxon>
        <taxon>Gammaproteobacteria</taxon>
        <taxon>Vibrionales</taxon>
        <taxon>Vibrionaceae</taxon>
        <taxon>Vibrio</taxon>
    </lineage>
</organism>
<dbReference type="Gene3D" id="3.40.50.620">
    <property type="entry name" value="HUPs"/>
    <property type="match status" value="2"/>
</dbReference>
<dbReference type="InterPro" id="IPR002500">
    <property type="entry name" value="PAPS_reduct_dom"/>
</dbReference>
<dbReference type="RefSeq" id="WP_206368885.1">
    <property type="nucleotide sequence ID" value="NZ_CAWPTM010000145.1"/>
</dbReference>
<feature type="domain" description="Phosphoadenosine phosphosulphate reductase" evidence="1">
    <location>
        <begin position="19"/>
        <end position="281"/>
    </location>
</feature>
<dbReference type="InterPro" id="IPR014729">
    <property type="entry name" value="Rossmann-like_a/b/a_fold"/>
</dbReference>
<gene>
    <name evidence="2" type="ORF">JYA62_04135</name>
</gene>
<name>A0ABS2ZZE4_9VIBR</name>
<dbReference type="InterPro" id="IPR050128">
    <property type="entry name" value="Sulfate_adenylyltrnsfr_sub2"/>
</dbReference>
<keyword evidence="3" id="KW-1185">Reference proteome</keyword>
<dbReference type="PANTHER" id="PTHR43196:SF2">
    <property type="entry name" value="PHOSPHOADENOSINE PHOSPHOSULFATE REDUCTASE"/>
    <property type="match status" value="1"/>
</dbReference>
<comment type="caution">
    <text evidence="2">The sequence shown here is derived from an EMBL/GenBank/DDBJ whole genome shotgun (WGS) entry which is preliminary data.</text>
</comment>
<proteinExistence type="predicted"/>
<reference evidence="2 3" key="1">
    <citation type="submission" date="2021-02" db="EMBL/GenBank/DDBJ databases">
        <title>Draft Genome Sequences of 5 Vibrio neptunius Strains Isolated From of Bivalve Hatcheries.</title>
        <authorList>
            <person name="Galvis F."/>
            <person name="Barja J.L."/>
            <person name="Lemos M.L."/>
            <person name="Balado M."/>
        </authorList>
    </citation>
    <scope>NUCLEOTIDE SEQUENCE [LARGE SCALE GENOMIC DNA]</scope>
    <source>
        <strain evidence="2 3">PP-145.98</strain>
    </source>
</reference>
<accession>A0ABS2ZZE4</accession>
<evidence type="ECO:0000313" key="3">
    <source>
        <dbReference type="Proteomes" id="UP000779070"/>
    </source>
</evidence>
<dbReference type="PANTHER" id="PTHR43196">
    <property type="entry name" value="SULFATE ADENYLYLTRANSFERASE SUBUNIT 2"/>
    <property type="match status" value="1"/>
</dbReference>